<comment type="caution">
    <text evidence="1">The sequence shown here is derived from an EMBL/GenBank/DDBJ whole genome shotgun (WGS) entry which is preliminary data.</text>
</comment>
<dbReference type="EMBL" id="LAZR01000459">
    <property type="protein sequence ID" value="KKN68055.1"/>
    <property type="molecule type" value="Genomic_DNA"/>
</dbReference>
<gene>
    <name evidence="1" type="ORF">LCGC14_0455090</name>
</gene>
<evidence type="ECO:0008006" key="2">
    <source>
        <dbReference type="Google" id="ProtNLM"/>
    </source>
</evidence>
<evidence type="ECO:0000313" key="1">
    <source>
        <dbReference type="EMBL" id="KKN68055.1"/>
    </source>
</evidence>
<organism evidence="1">
    <name type="scientific">marine sediment metagenome</name>
    <dbReference type="NCBI Taxonomy" id="412755"/>
    <lineage>
        <taxon>unclassified sequences</taxon>
        <taxon>metagenomes</taxon>
        <taxon>ecological metagenomes</taxon>
    </lineage>
</organism>
<protein>
    <recommendedName>
        <fullName evidence="2">HNH domain-containing protein</fullName>
    </recommendedName>
</protein>
<accession>A0A0F9SGN3</accession>
<dbReference type="AlphaFoldDB" id="A0A0F9SGN3"/>
<reference evidence="1" key="1">
    <citation type="journal article" date="2015" name="Nature">
        <title>Complex archaea that bridge the gap between prokaryotes and eukaryotes.</title>
        <authorList>
            <person name="Spang A."/>
            <person name="Saw J.H."/>
            <person name="Jorgensen S.L."/>
            <person name="Zaremba-Niedzwiedzka K."/>
            <person name="Martijn J."/>
            <person name="Lind A.E."/>
            <person name="van Eijk R."/>
            <person name="Schleper C."/>
            <person name="Guy L."/>
            <person name="Ettema T.J."/>
        </authorList>
    </citation>
    <scope>NUCLEOTIDE SEQUENCE</scope>
</reference>
<sequence length="118" mass="14464">MASTKTETRKYKREYMREYRKKESSKVYQRRFHQNYCRANYERLWELKKFTGCLRCELKDPRCLDFHHRDPDEKNRVVATMTAHCWTTIKAEIAKCEILCANCHRIETFRQQEYAGKE</sequence>
<proteinExistence type="predicted"/>
<name>A0A0F9SGN3_9ZZZZ</name>